<evidence type="ECO:0000313" key="1">
    <source>
        <dbReference type="EMBL" id="KYG31910.1"/>
    </source>
</evidence>
<dbReference type="RefSeq" id="WP_061948268.1">
    <property type="nucleotide sequence ID" value="NZ_LTAO01000012.1"/>
</dbReference>
<sequence>MLWHTVGSVGGRYVVKVGNRTFTKQAPEKARNALKFFNPTNIPIGIGQTVALQNSSMNHILTITIPYMEQEL</sequence>
<keyword evidence="2" id="KW-1185">Reference proteome</keyword>
<dbReference type="OrthoDB" id="2943911at2"/>
<dbReference type="AlphaFoldDB" id="A0A162E6V9"/>
<dbReference type="EMBL" id="LTAO01000012">
    <property type="protein sequence ID" value="KYG31910.1"/>
    <property type="molecule type" value="Genomic_DNA"/>
</dbReference>
<gene>
    <name evidence="1" type="ORF">AZF04_03795</name>
</gene>
<comment type="caution">
    <text evidence="1">The sequence shown here is derived from an EMBL/GenBank/DDBJ whole genome shotgun (WGS) entry which is preliminary data.</text>
</comment>
<accession>A0A162E6V9</accession>
<reference evidence="1" key="1">
    <citation type="submission" date="2016-02" db="EMBL/GenBank/DDBJ databases">
        <title>Genome sequence of Bacillus trypoxylicola KCTC 13244(T).</title>
        <authorList>
            <person name="Jeong H."/>
            <person name="Park S.-H."/>
            <person name="Choi S.-K."/>
        </authorList>
    </citation>
    <scope>NUCLEOTIDE SEQUENCE [LARGE SCALE GENOMIC DNA]</scope>
    <source>
        <strain evidence="1">KCTC 13244</strain>
    </source>
</reference>
<proteinExistence type="predicted"/>
<name>A0A162E6V9_9BACI</name>
<organism evidence="1 2">
    <name type="scientific">Alkalihalobacillus trypoxylicola</name>
    <dbReference type="NCBI Taxonomy" id="519424"/>
    <lineage>
        <taxon>Bacteria</taxon>
        <taxon>Bacillati</taxon>
        <taxon>Bacillota</taxon>
        <taxon>Bacilli</taxon>
        <taxon>Bacillales</taxon>
        <taxon>Bacillaceae</taxon>
        <taxon>Alkalihalobacillus</taxon>
    </lineage>
</organism>
<dbReference type="Proteomes" id="UP000075806">
    <property type="component" value="Unassembled WGS sequence"/>
</dbReference>
<protein>
    <submittedName>
        <fullName evidence="1">Uncharacterized protein</fullName>
    </submittedName>
</protein>
<evidence type="ECO:0000313" key="2">
    <source>
        <dbReference type="Proteomes" id="UP000075806"/>
    </source>
</evidence>